<evidence type="ECO:0000259" key="1">
    <source>
        <dbReference type="PROSITE" id="PS50097"/>
    </source>
</evidence>
<dbReference type="SMART" id="SM00225">
    <property type="entry name" value="BTB"/>
    <property type="match status" value="1"/>
</dbReference>
<reference evidence="2" key="1">
    <citation type="submission" date="2022-07" db="EMBL/GenBank/DDBJ databases">
        <title>Genome Sequence of Physisporinus lineatus.</title>
        <authorList>
            <person name="Buettner E."/>
        </authorList>
    </citation>
    <scope>NUCLEOTIDE SEQUENCE</scope>
    <source>
        <strain evidence="2">VT162</strain>
    </source>
</reference>
<dbReference type="Pfam" id="PF00651">
    <property type="entry name" value="BTB"/>
    <property type="match status" value="1"/>
</dbReference>
<organism evidence="2 3">
    <name type="scientific">Meripilus lineatus</name>
    <dbReference type="NCBI Taxonomy" id="2056292"/>
    <lineage>
        <taxon>Eukaryota</taxon>
        <taxon>Fungi</taxon>
        <taxon>Dikarya</taxon>
        <taxon>Basidiomycota</taxon>
        <taxon>Agaricomycotina</taxon>
        <taxon>Agaricomycetes</taxon>
        <taxon>Polyporales</taxon>
        <taxon>Meripilaceae</taxon>
        <taxon>Meripilus</taxon>
    </lineage>
</organism>
<comment type="caution">
    <text evidence="2">The sequence shown here is derived from an EMBL/GenBank/DDBJ whole genome shotgun (WGS) entry which is preliminary data.</text>
</comment>
<proteinExistence type="predicted"/>
<sequence length="348" mass="39001">MSQDLSPLSRKRPRTSHDDIEIEPTVALPVLPETPDEIQRHPDLWFDDGNVVLVATDNLGFRLHRSVLSRHSSIFQDMFGLPQPQLAETYEGCPVVHLQDSSEELSFLLTAFYDGRKNSYFNRELSVTFSAVTAMLRLGSKYQVDHIRDDAIYRLQLCFPSHLEHFDSSLHVKSEQPPISDITGKDAICVVNLARKFHLDALLPAALYTCCQLGNAYLVNGVSYPNDITEKLSPDDLLLCLDTRDTLLEENTTNTAFICSPVASPSCIHSNVCLRGLRSLIRVAQKEEIFARDDPLKDLSPFIRRHAPEVGVCEPCIESLVISSGKGRVRVWNTLGELFGVKGWPSLL</sequence>
<evidence type="ECO:0000313" key="2">
    <source>
        <dbReference type="EMBL" id="KAJ3478733.1"/>
    </source>
</evidence>
<dbReference type="InterPro" id="IPR000210">
    <property type="entry name" value="BTB/POZ_dom"/>
</dbReference>
<protein>
    <recommendedName>
        <fullName evidence="1">BTB domain-containing protein</fullName>
    </recommendedName>
</protein>
<dbReference type="EMBL" id="JANAWD010000489">
    <property type="protein sequence ID" value="KAJ3478733.1"/>
    <property type="molecule type" value="Genomic_DNA"/>
</dbReference>
<dbReference type="PROSITE" id="PS50097">
    <property type="entry name" value="BTB"/>
    <property type="match status" value="1"/>
</dbReference>
<gene>
    <name evidence="2" type="ORF">NLI96_g9564</name>
</gene>
<dbReference type="Proteomes" id="UP001212997">
    <property type="component" value="Unassembled WGS sequence"/>
</dbReference>
<dbReference type="SUPFAM" id="SSF54695">
    <property type="entry name" value="POZ domain"/>
    <property type="match status" value="1"/>
</dbReference>
<dbReference type="InterPro" id="IPR011333">
    <property type="entry name" value="SKP1/BTB/POZ_sf"/>
</dbReference>
<accession>A0AAD5UWX2</accession>
<evidence type="ECO:0000313" key="3">
    <source>
        <dbReference type="Proteomes" id="UP001212997"/>
    </source>
</evidence>
<dbReference type="CDD" id="cd18186">
    <property type="entry name" value="BTB_POZ_ZBTB_KLHL-like"/>
    <property type="match status" value="1"/>
</dbReference>
<name>A0AAD5UWX2_9APHY</name>
<dbReference type="AlphaFoldDB" id="A0AAD5UWX2"/>
<keyword evidence="3" id="KW-1185">Reference proteome</keyword>
<feature type="domain" description="BTB" evidence="1">
    <location>
        <begin position="49"/>
        <end position="116"/>
    </location>
</feature>
<dbReference type="Gene3D" id="3.30.710.10">
    <property type="entry name" value="Potassium Channel Kv1.1, Chain A"/>
    <property type="match status" value="1"/>
</dbReference>